<reference evidence="1 2" key="1">
    <citation type="submission" date="2011-02" db="EMBL/GenBank/DDBJ databases">
        <authorList>
            <person name="Weinstock G."/>
            <person name="Sodergren E."/>
            <person name="Clifton S."/>
            <person name="Fulton L."/>
            <person name="Fulton B."/>
            <person name="Courtney L."/>
            <person name="Fronick C."/>
            <person name="Harrison M."/>
            <person name="Strong C."/>
            <person name="Farmer C."/>
            <person name="Delahaunty K."/>
            <person name="Markovic C."/>
            <person name="Hall O."/>
            <person name="Minx P."/>
            <person name="Tomlinson C."/>
            <person name="Mitreva M."/>
            <person name="Hou S."/>
            <person name="Chen J."/>
            <person name="Wollam A."/>
            <person name="Pepin K.H."/>
            <person name="Johnson M."/>
            <person name="Bhonagiri V."/>
            <person name="Zhang X."/>
            <person name="Suruliraj S."/>
            <person name="Warren W."/>
            <person name="Chinwalla A."/>
            <person name="Mardis E.R."/>
            <person name="Wilson R.K."/>
        </authorList>
    </citation>
    <scope>NUCLEOTIDE SEQUENCE [LARGE SCALE GENOMIC DNA]</scope>
    <source>
        <strain evidence="1 2">YIT 12057</strain>
    </source>
</reference>
<dbReference type="HOGENOM" id="CLU_3265654_0_0_10"/>
<dbReference type="AlphaFoldDB" id="F3PN71"/>
<evidence type="ECO:0000313" key="1">
    <source>
        <dbReference type="EMBL" id="EGF59863.1"/>
    </source>
</evidence>
<name>F3PN71_9BACE</name>
<accession>F3PN71</accession>
<sequence>MVCQHAYLFLFCYKYLHQLYNNQIFVYSFILRFSLYGNNFY</sequence>
<proteinExistence type="predicted"/>
<keyword evidence="2" id="KW-1185">Reference proteome</keyword>
<organism evidence="1 2">
    <name type="scientific">Bacteroides fluxus YIT 12057</name>
    <dbReference type="NCBI Taxonomy" id="763034"/>
    <lineage>
        <taxon>Bacteria</taxon>
        <taxon>Pseudomonadati</taxon>
        <taxon>Bacteroidota</taxon>
        <taxon>Bacteroidia</taxon>
        <taxon>Bacteroidales</taxon>
        <taxon>Bacteroidaceae</taxon>
        <taxon>Bacteroides</taxon>
    </lineage>
</organism>
<dbReference type="Proteomes" id="UP000003416">
    <property type="component" value="Unassembled WGS sequence"/>
</dbReference>
<protein>
    <submittedName>
        <fullName evidence="1">Conserved domain protein</fullName>
    </submittedName>
</protein>
<evidence type="ECO:0000313" key="2">
    <source>
        <dbReference type="Proteomes" id="UP000003416"/>
    </source>
</evidence>
<gene>
    <name evidence="1" type="ORF">HMPREF9446_00157</name>
</gene>
<comment type="caution">
    <text evidence="1">The sequence shown here is derived from an EMBL/GenBank/DDBJ whole genome shotgun (WGS) entry which is preliminary data.</text>
</comment>
<dbReference type="EMBL" id="AFBN01000004">
    <property type="protein sequence ID" value="EGF59863.1"/>
    <property type="molecule type" value="Genomic_DNA"/>
</dbReference>